<evidence type="ECO:0000313" key="1">
    <source>
        <dbReference type="EMBL" id="GAH40558.1"/>
    </source>
</evidence>
<gene>
    <name evidence="1" type="ORF">S03H2_20863</name>
</gene>
<sequence length="136" mass="14648">MGSLTRHIEPTGANNKMPFTAQFLETKAFDGLRTAVSACATSIRHGADDATVIEAIKTGVRRADEQNTAGVDDADSGTVYFKKSEDPGLPTNRRVYILTAGEYEARRITGTRAIGVDSTGSYGIVGYEFESVNRQP</sequence>
<comment type="caution">
    <text evidence="1">The sequence shown here is derived from an EMBL/GenBank/DDBJ whole genome shotgun (WGS) entry which is preliminary data.</text>
</comment>
<name>X1H5J4_9ZZZZ</name>
<dbReference type="AlphaFoldDB" id="X1H5J4"/>
<reference evidence="1" key="1">
    <citation type="journal article" date="2014" name="Front. Microbiol.">
        <title>High frequency of phylogenetically diverse reductive dehalogenase-homologous genes in deep subseafloor sedimentary metagenomes.</title>
        <authorList>
            <person name="Kawai M."/>
            <person name="Futagami T."/>
            <person name="Toyoda A."/>
            <person name="Takaki Y."/>
            <person name="Nishi S."/>
            <person name="Hori S."/>
            <person name="Arai W."/>
            <person name="Tsubouchi T."/>
            <person name="Morono Y."/>
            <person name="Uchiyama I."/>
            <person name="Ito T."/>
            <person name="Fujiyama A."/>
            <person name="Inagaki F."/>
            <person name="Takami H."/>
        </authorList>
    </citation>
    <scope>NUCLEOTIDE SEQUENCE</scope>
    <source>
        <strain evidence="1">Expedition CK06-06</strain>
    </source>
</reference>
<protein>
    <submittedName>
        <fullName evidence="1">Uncharacterized protein</fullName>
    </submittedName>
</protein>
<proteinExistence type="predicted"/>
<accession>X1H5J4</accession>
<dbReference type="EMBL" id="BARU01011051">
    <property type="protein sequence ID" value="GAH40558.1"/>
    <property type="molecule type" value="Genomic_DNA"/>
</dbReference>
<organism evidence="1">
    <name type="scientific">marine sediment metagenome</name>
    <dbReference type="NCBI Taxonomy" id="412755"/>
    <lineage>
        <taxon>unclassified sequences</taxon>
        <taxon>metagenomes</taxon>
        <taxon>ecological metagenomes</taxon>
    </lineage>
</organism>